<evidence type="ECO:0000313" key="1">
    <source>
        <dbReference type="EMBL" id="KOB79157.1"/>
    </source>
</evidence>
<feature type="non-terminal residue" evidence="1">
    <location>
        <position position="157"/>
    </location>
</feature>
<protein>
    <submittedName>
        <fullName evidence="1">Putative reverse transcriptase</fullName>
    </submittedName>
</protein>
<dbReference type="EMBL" id="JTDY01000052">
    <property type="protein sequence ID" value="KOB79157.1"/>
    <property type="molecule type" value="Genomic_DNA"/>
</dbReference>
<organism evidence="1 2">
    <name type="scientific">Operophtera brumata</name>
    <name type="common">Winter moth</name>
    <name type="synonym">Phalaena brumata</name>
    <dbReference type="NCBI Taxonomy" id="104452"/>
    <lineage>
        <taxon>Eukaryota</taxon>
        <taxon>Metazoa</taxon>
        <taxon>Ecdysozoa</taxon>
        <taxon>Arthropoda</taxon>
        <taxon>Hexapoda</taxon>
        <taxon>Insecta</taxon>
        <taxon>Pterygota</taxon>
        <taxon>Neoptera</taxon>
        <taxon>Endopterygota</taxon>
        <taxon>Lepidoptera</taxon>
        <taxon>Glossata</taxon>
        <taxon>Ditrysia</taxon>
        <taxon>Geometroidea</taxon>
        <taxon>Geometridae</taxon>
        <taxon>Larentiinae</taxon>
        <taxon>Operophtera</taxon>
    </lineage>
</organism>
<reference evidence="1 2" key="1">
    <citation type="journal article" date="2015" name="Genome Biol. Evol.">
        <title>The genome of winter moth (Operophtera brumata) provides a genomic perspective on sexual dimorphism and phenology.</title>
        <authorList>
            <person name="Derks M.F."/>
            <person name="Smit S."/>
            <person name="Salis L."/>
            <person name="Schijlen E."/>
            <person name="Bossers A."/>
            <person name="Mateman C."/>
            <person name="Pijl A.S."/>
            <person name="de Ridder D."/>
            <person name="Groenen M.A."/>
            <person name="Visser M.E."/>
            <person name="Megens H.J."/>
        </authorList>
    </citation>
    <scope>NUCLEOTIDE SEQUENCE [LARGE SCALE GENOMIC DNA]</scope>
    <source>
        <strain evidence="1">WM2013NL</strain>
        <tissue evidence="1">Head and thorax</tissue>
    </source>
</reference>
<name>A0A0L7LUM6_OPEBR</name>
<sequence>MMRIRDEALSEYRKLKTDVKRDYYQSLKSLVKQSFFHEKSAYYKHYINNQTYDSKTLWKNLKTNLLPPKKQNEQHPRFTDADEINRHFLNVPGRVENDSIFTINTVSFDNILKILGSLKSNAEGYDHLNMLLLTFPQTLEAITQIVNASIKMATYPE</sequence>
<keyword evidence="1" id="KW-0808">Transferase</keyword>
<keyword evidence="2" id="KW-1185">Reference proteome</keyword>
<keyword evidence="1" id="KW-0548">Nucleotidyltransferase</keyword>
<proteinExistence type="predicted"/>
<gene>
    <name evidence="1" type="ORF">OBRU01_00910</name>
</gene>
<keyword evidence="1" id="KW-0695">RNA-directed DNA polymerase</keyword>
<comment type="caution">
    <text evidence="1">The sequence shown here is derived from an EMBL/GenBank/DDBJ whole genome shotgun (WGS) entry which is preliminary data.</text>
</comment>
<dbReference type="GO" id="GO:0003964">
    <property type="term" value="F:RNA-directed DNA polymerase activity"/>
    <property type="evidence" value="ECO:0007669"/>
    <property type="project" value="UniProtKB-KW"/>
</dbReference>
<accession>A0A0L7LUM6</accession>
<evidence type="ECO:0000313" key="2">
    <source>
        <dbReference type="Proteomes" id="UP000037510"/>
    </source>
</evidence>
<dbReference type="AlphaFoldDB" id="A0A0L7LUM6"/>
<dbReference type="Proteomes" id="UP000037510">
    <property type="component" value="Unassembled WGS sequence"/>
</dbReference>